<dbReference type="EMBL" id="JBHSTT010000032">
    <property type="protein sequence ID" value="MFC6389601.1"/>
    <property type="molecule type" value="Genomic_DNA"/>
</dbReference>
<feature type="region of interest" description="Disordered" evidence="1">
    <location>
        <begin position="19"/>
        <end position="45"/>
    </location>
</feature>
<proteinExistence type="predicted"/>
<feature type="compositionally biased region" description="Polar residues" evidence="1">
    <location>
        <begin position="27"/>
        <end position="36"/>
    </location>
</feature>
<organism evidence="2 3">
    <name type="scientific">Methylorubrum zatmanii</name>
    <dbReference type="NCBI Taxonomy" id="29429"/>
    <lineage>
        <taxon>Bacteria</taxon>
        <taxon>Pseudomonadati</taxon>
        <taxon>Pseudomonadota</taxon>
        <taxon>Alphaproteobacteria</taxon>
        <taxon>Hyphomicrobiales</taxon>
        <taxon>Methylobacteriaceae</taxon>
        <taxon>Methylorubrum</taxon>
    </lineage>
</organism>
<evidence type="ECO:0000256" key="1">
    <source>
        <dbReference type="SAM" id="MobiDB-lite"/>
    </source>
</evidence>
<sequence length="85" mass="9522">MCVSMADAERQLPDLVRRAEAGEEIVPTQNNRTNTHPEPIRAAPDRRARRSLLKEIRHSAASRMLAEPDAAHSQDFLYGDDGLPM</sequence>
<gene>
    <name evidence="2" type="ORF">ACFQDP_09665</name>
</gene>
<evidence type="ECO:0000313" key="2">
    <source>
        <dbReference type="EMBL" id="MFC6389601.1"/>
    </source>
</evidence>
<keyword evidence="3" id="KW-1185">Reference proteome</keyword>
<accession>A0ABW1WN19</accession>
<feature type="region of interest" description="Disordered" evidence="1">
    <location>
        <begin position="64"/>
        <end position="85"/>
    </location>
</feature>
<evidence type="ECO:0000313" key="3">
    <source>
        <dbReference type="Proteomes" id="UP001596237"/>
    </source>
</evidence>
<name>A0ABW1WN19_9HYPH</name>
<dbReference type="Proteomes" id="UP001596237">
    <property type="component" value="Unassembled WGS sequence"/>
</dbReference>
<reference evidence="3" key="1">
    <citation type="journal article" date="2019" name="Int. J. Syst. Evol. Microbiol.">
        <title>The Global Catalogue of Microorganisms (GCM) 10K type strain sequencing project: providing services to taxonomists for standard genome sequencing and annotation.</title>
        <authorList>
            <consortium name="The Broad Institute Genomics Platform"/>
            <consortium name="The Broad Institute Genome Sequencing Center for Infectious Disease"/>
            <person name="Wu L."/>
            <person name="Ma J."/>
        </authorList>
    </citation>
    <scope>NUCLEOTIDE SEQUENCE [LARGE SCALE GENOMIC DNA]</scope>
    <source>
        <strain evidence="3">CCUG 36916</strain>
    </source>
</reference>
<comment type="caution">
    <text evidence="2">The sequence shown here is derived from an EMBL/GenBank/DDBJ whole genome shotgun (WGS) entry which is preliminary data.</text>
</comment>
<protein>
    <submittedName>
        <fullName evidence="2">Type II toxin-antitoxin system Phd/YefM family antitoxin</fullName>
    </submittedName>
</protein>
<dbReference type="RefSeq" id="WP_192285107.1">
    <property type="nucleotide sequence ID" value="NZ_JBHSTT010000032.1"/>
</dbReference>